<keyword evidence="5 6" id="KW-0472">Membrane</keyword>
<feature type="transmembrane region" description="Helical" evidence="6">
    <location>
        <begin position="7"/>
        <end position="28"/>
    </location>
</feature>
<dbReference type="Pfam" id="PF01943">
    <property type="entry name" value="Polysacc_synt"/>
    <property type="match status" value="1"/>
</dbReference>
<feature type="transmembrane region" description="Helical" evidence="6">
    <location>
        <begin position="150"/>
        <end position="173"/>
    </location>
</feature>
<comment type="subcellular location">
    <subcellularLocation>
        <location evidence="1">Cell membrane</location>
        <topology evidence="1">Multi-pass membrane protein</topology>
    </subcellularLocation>
</comment>
<keyword evidence="3 6" id="KW-0812">Transmembrane</keyword>
<dbReference type="CDD" id="cd13128">
    <property type="entry name" value="MATE_Wzx_like"/>
    <property type="match status" value="1"/>
</dbReference>
<dbReference type="InterPro" id="IPR002797">
    <property type="entry name" value="Polysacc_synth"/>
</dbReference>
<dbReference type="RefSeq" id="WP_386834077.1">
    <property type="nucleotide sequence ID" value="NZ_JBHUNP010000001.1"/>
</dbReference>
<keyword evidence="8" id="KW-1185">Reference proteome</keyword>
<evidence type="ECO:0000313" key="8">
    <source>
        <dbReference type="Proteomes" id="UP001597521"/>
    </source>
</evidence>
<feature type="transmembrane region" description="Helical" evidence="6">
    <location>
        <begin position="337"/>
        <end position="358"/>
    </location>
</feature>
<proteinExistence type="predicted"/>
<evidence type="ECO:0000313" key="7">
    <source>
        <dbReference type="EMBL" id="MFD2648776.1"/>
    </source>
</evidence>
<dbReference type="Proteomes" id="UP001597521">
    <property type="component" value="Unassembled WGS sequence"/>
</dbReference>
<organism evidence="7 8">
    <name type="scientific">Devosia albogilva</name>
    <dbReference type="NCBI Taxonomy" id="429726"/>
    <lineage>
        <taxon>Bacteria</taxon>
        <taxon>Pseudomonadati</taxon>
        <taxon>Pseudomonadota</taxon>
        <taxon>Alphaproteobacteria</taxon>
        <taxon>Hyphomicrobiales</taxon>
        <taxon>Devosiaceae</taxon>
        <taxon>Devosia</taxon>
    </lineage>
</organism>
<comment type="caution">
    <text evidence="7">The sequence shown here is derived from an EMBL/GenBank/DDBJ whole genome shotgun (WGS) entry which is preliminary data.</text>
</comment>
<keyword evidence="4 6" id="KW-1133">Transmembrane helix</keyword>
<keyword evidence="2" id="KW-1003">Cell membrane</keyword>
<dbReference type="PANTHER" id="PTHR30250:SF26">
    <property type="entry name" value="PSMA PROTEIN"/>
    <property type="match status" value="1"/>
</dbReference>
<sequence length="484" mass="52043">MLLRHTLFNLLGLGLPLLVAVFTIPVLIEELGTARFGLLTLIWAVVSYFGLFDLGLGRTLTLQMSVAESRGERERIKPAAATALSFMALLGVLVGAMLVAGAENIVDLLVAIPERGDAISAMMAMGVAIPAITLTSGFRGMLEARQAFGIVNLIRMPMGIYTFVGPLLAVWFAEPRLEIIAWILVAGRYAGLIAHAWSAMRLLPTDGGEFRFRVDYVVPLFAIGGWLTVSNTISPLMSYADRFIIGALVSATAVAYYATPYEIVTKLWIVPGALTAVLFPTFAAQMARDLAAGTTLFRQSVTALALCLLPVCAALAIFAQEILSFWIDPEFAANSYLLLQIFALGVVINALATIPFTLIQSAEQPKWTAMIHLAEVVPFLAILWWATSMFGPVGAALSWLTRVLIDTLAMFAASRFVLKVGWAGVAPARFRSLAVLTLSAIALSFVDSMMIRAVGLGGLSFATAALFVSEPALRGRLSRLREPG</sequence>
<feature type="transmembrane region" description="Helical" evidence="6">
    <location>
        <begin position="119"/>
        <end position="138"/>
    </location>
</feature>
<dbReference type="InterPro" id="IPR050833">
    <property type="entry name" value="Poly_Biosynth_Transport"/>
</dbReference>
<feature type="transmembrane region" description="Helical" evidence="6">
    <location>
        <begin position="452"/>
        <end position="473"/>
    </location>
</feature>
<evidence type="ECO:0000256" key="4">
    <source>
        <dbReference type="ARBA" id="ARBA00022989"/>
    </source>
</evidence>
<feature type="transmembrane region" description="Helical" evidence="6">
    <location>
        <begin position="179"/>
        <end position="203"/>
    </location>
</feature>
<reference evidence="8" key="1">
    <citation type="journal article" date="2019" name="Int. J. Syst. Evol. Microbiol.">
        <title>The Global Catalogue of Microorganisms (GCM) 10K type strain sequencing project: providing services to taxonomists for standard genome sequencing and annotation.</title>
        <authorList>
            <consortium name="The Broad Institute Genomics Platform"/>
            <consortium name="The Broad Institute Genome Sequencing Center for Infectious Disease"/>
            <person name="Wu L."/>
            <person name="Ma J."/>
        </authorList>
    </citation>
    <scope>NUCLEOTIDE SEQUENCE [LARGE SCALE GENOMIC DNA]</scope>
    <source>
        <strain evidence="8">CCM 7427</strain>
    </source>
</reference>
<feature type="transmembrane region" description="Helical" evidence="6">
    <location>
        <begin position="265"/>
        <end position="284"/>
    </location>
</feature>
<feature type="transmembrane region" description="Helical" evidence="6">
    <location>
        <begin position="243"/>
        <end position="259"/>
    </location>
</feature>
<evidence type="ECO:0000256" key="3">
    <source>
        <dbReference type="ARBA" id="ARBA00022692"/>
    </source>
</evidence>
<name>A0ABW5QMZ5_9HYPH</name>
<evidence type="ECO:0000256" key="6">
    <source>
        <dbReference type="SAM" id="Phobius"/>
    </source>
</evidence>
<feature type="transmembrane region" description="Helical" evidence="6">
    <location>
        <begin position="78"/>
        <end position="99"/>
    </location>
</feature>
<dbReference type="EMBL" id="JBHUNP010000001">
    <property type="protein sequence ID" value="MFD2648776.1"/>
    <property type="molecule type" value="Genomic_DNA"/>
</dbReference>
<dbReference type="PANTHER" id="PTHR30250">
    <property type="entry name" value="PST FAMILY PREDICTED COLANIC ACID TRANSPORTER"/>
    <property type="match status" value="1"/>
</dbReference>
<feature type="transmembrane region" description="Helical" evidence="6">
    <location>
        <begin position="34"/>
        <end position="57"/>
    </location>
</feature>
<accession>A0ABW5QMZ5</accession>
<protein>
    <submittedName>
        <fullName evidence="7">Flippase</fullName>
    </submittedName>
</protein>
<evidence type="ECO:0000256" key="2">
    <source>
        <dbReference type="ARBA" id="ARBA00022475"/>
    </source>
</evidence>
<evidence type="ECO:0000256" key="5">
    <source>
        <dbReference type="ARBA" id="ARBA00023136"/>
    </source>
</evidence>
<feature type="transmembrane region" description="Helical" evidence="6">
    <location>
        <begin position="296"/>
        <end position="317"/>
    </location>
</feature>
<gene>
    <name evidence="7" type="ORF">ACFSX5_13335</name>
</gene>
<evidence type="ECO:0000256" key="1">
    <source>
        <dbReference type="ARBA" id="ARBA00004651"/>
    </source>
</evidence>